<evidence type="ECO:0000256" key="1">
    <source>
        <dbReference type="SAM" id="MobiDB-lite"/>
    </source>
</evidence>
<evidence type="ECO:0000313" key="2">
    <source>
        <dbReference type="EMBL" id="KAF2183811.1"/>
    </source>
</evidence>
<reference evidence="2" key="1">
    <citation type="journal article" date="2020" name="Stud. Mycol.">
        <title>101 Dothideomycetes genomes: a test case for predicting lifestyles and emergence of pathogens.</title>
        <authorList>
            <person name="Haridas S."/>
            <person name="Albert R."/>
            <person name="Binder M."/>
            <person name="Bloem J."/>
            <person name="Labutti K."/>
            <person name="Salamov A."/>
            <person name="Andreopoulos B."/>
            <person name="Baker S."/>
            <person name="Barry K."/>
            <person name="Bills G."/>
            <person name="Bluhm B."/>
            <person name="Cannon C."/>
            <person name="Castanera R."/>
            <person name="Culley D."/>
            <person name="Daum C."/>
            <person name="Ezra D."/>
            <person name="Gonzalez J."/>
            <person name="Henrissat B."/>
            <person name="Kuo A."/>
            <person name="Liang C."/>
            <person name="Lipzen A."/>
            <person name="Lutzoni F."/>
            <person name="Magnuson J."/>
            <person name="Mondo S."/>
            <person name="Nolan M."/>
            <person name="Ohm R."/>
            <person name="Pangilinan J."/>
            <person name="Park H.-J."/>
            <person name="Ramirez L."/>
            <person name="Alfaro M."/>
            <person name="Sun H."/>
            <person name="Tritt A."/>
            <person name="Yoshinaga Y."/>
            <person name="Zwiers L.-H."/>
            <person name="Turgeon B."/>
            <person name="Goodwin S."/>
            <person name="Spatafora J."/>
            <person name="Crous P."/>
            <person name="Grigoriev I."/>
        </authorList>
    </citation>
    <scope>NUCLEOTIDE SEQUENCE</scope>
    <source>
        <strain evidence="2">CBS 207.26</strain>
    </source>
</reference>
<gene>
    <name evidence="2" type="ORF">K469DRAFT_710179</name>
</gene>
<feature type="region of interest" description="Disordered" evidence="1">
    <location>
        <begin position="22"/>
        <end position="61"/>
    </location>
</feature>
<sequence length="61" mass="6836">MQSAQDPHIPYLIPRPKLFYNKSRPKIPVNRPSTCLPSLTLYPPPHQRPHSDGSPGSPPQP</sequence>
<name>A0A6A6DVW2_9PEZI</name>
<dbReference type="EMBL" id="ML994640">
    <property type="protein sequence ID" value="KAF2183811.1"/>
    <property type="molecule type" value="Genomic_DNA"/>
</dbReference>
<proteinExistence type="predicted"/>
<protein>
    <submittedName>
        <fullName evidence="2">Uncharacterized protein</fullName>
    </submittedName>
</protein>
<dbReference type="AlphaFoldDB" id="A0A6A6DVW2"/>
<organism evidence="2 3">
    <name type="scientific">Zopfia rhizophila CBS 207.26</name>
    <dbReference type="NCBI Taxonomy" id="1314779"/>
    <lineage>
        <taxon>Eukaryota</taxon>
        <taxon>Fungi</taxon>
        <taxon>Dikarya</taxon>
        <taxon>Ascomycota</taxon>
        <taxon>Pezizomycotina</taxon>
        <taxon>Dothideomycetes</taxon>
        <taxon>Dothideomycetes incertae sedis</taxon>
        <taxon>Zopfiaceae</taxon>
        <taxon>Zopfia</taxon>
    </lineage>
</organism>
<dbReference type="Proteomes" id="UP000800200">
    <property type="component" value="Unassembled WGS sequence"/>
</dbReference>
<keyword evidence="3" id="KW-1185">Reference proteome</keyword>
<accession>A0A6A6DVW2</accession>
<evidence type="ECO:0000313" key="3">
    <source>
        <dbReference type="Proteomes" id="UP000800200"/>
    </source>
</evidence>